<dbReference type="PATRIC" id="fig|1423731.3.peg.1008"/>
<keyword evidence="3" id="KW-1185">Reference proteome</keyword>
<dbReference type="Proteomes" id="UP000051621">
    <property type="component" value="Unassembled WGS sequence"/>
</dbReference>
<dbReference type="PANTHER" id="PTHR47129">
    <property type="entry name" value="QUINONE OXIDOREDUCTASE 2"/>
    <property type="match status" value="1"/>
</dbReference>
<name>A0A0R1M1R0_9LACO</name>
<dbReference type="CDD" id="cd05269">
    <property type="entry name" value="TMR_SDR_a"/>
    <property type="match status" value="1"/>
</dbReference>
<dbReference type="PANTHER" id="PTHR47129:SF1">
    <property type="entry name" value="NMRA-LIKE DOMAIN-CONTAINING PROTEIN"/>
    <property type="match status" value="1"/>
</dbReference>
<gene>
    <name evidence="2" type="ORF">FC81_GL000980</name>
</gene>
<evidence type="ECO:0000313" key="3">
    <source>
        <dbReference type="Proteomes" id="UP000051621"/>
    </source>
</evidence>
<dbReference type="Pfam" id="PF13460">
    <property type="entry name" value="NAD_binding_10"/>
    <property type="match status" value="1"/>
</dbReference>
<reference evidence="2 3" key="1">
    <citation type="journal article" date="2015" name="Genome Announc.">
        <title>Expanding the biotechnology potential of lactobacilli through comparative genomics of 213 strains and associated genera.</title>
        <authorList>
            <person name="Sun Z."/>
            <person name="Harris H.M."/>
            <person name="McCann A."/>
            <person name="Guo C."/>
            <person name="Argimon S."/>
            <person name="Zhang W."/>
            <person name="Yang X."/>
            <person name="Jeffery I.B."/>
            <person name="Cooney J.C."/>
            <person name="Kagawa T.F."/>
            <person name="Liu W."/>
            <person name="Song Y."/>
            <person name="Salvetti E."/>
            <person name="Wrobel A."/>
            <person name="Rasinkangas P."/>
            <person name="Parkhill J."/>
            <person name="Rea M.C."/>
            <person name="O'Sullivan O."/>
            <person name="Ritari J."/>
            <person name="Douillard F.P."/>
            <person name="Paul Ross R."/>
            <person name="Yang R."/>
            <person name="Briner A.E."/>
            <person name="Felis G.E."/>
            <person name="de Vos W.M."/>
            <person name="Barrangou R."/>
            <person name="Klaenhammer T.R."/>
            <person name="Caufield P.W."/>
            <person name="Cui Y."/>
            <person name="Zhang H."/>
            <person name="O'Toole P.W."/>
        </authorList>
    </citation>
    <scope>NUCLEOTIDE SEQUENCE [LARGE SCALE GENOMIC DNA]</scope>
    <source>
        <strain evidence="2 3">DSM 19910</strain>
    </source>
</reference>
<dbReference type="InterPro" id="IPR036291">
    <property type="entry name" value="NAD(P)-bd_dom_sf"/>
</dbReference>
<dbReference type="Gene3D" id="3.40.50.720">
    <property type="entry name" value="NAD(P)-binding Rossmann-like Domain"/>
    <property type="match status" value="1"/>
</dbReference>
<dbReference type="InterPro" id="IPR016040">
    <property type="entry name" value="NAD(P)-bd_dom"/>
</dbReference>
<evidence type="ECO:0000313" key="2">
    <source>
        <dbReference type="EMBL" id="KRL01990.1"/>
    </source>
</evidence>
<dbReference type="EMBL" id="AZEF01000017">
    <property type="protein sequence ID" value="KRL01990.1"/>
    <property type="molecule type" value="Genomic_DNA"/>
</dbReference>
<dbReference type="AlphaFoldDB" id="A0A0R1M1R0"/>
<comment type="caution">
    <text evidence="2">The sequence shown here is derived from an EMBL/GenBank/DDBJ whole genome shotgun (WGS) entry which is preliminary data.</text>
</comment>
<feature type="domain" description="NAD(P)-binding" evidence="1">
    <location>
        <begin position="12"/>
        <end position="152"/>
    </location>
</feature>
<dbReference type="Gene3D" id="3.90.25.10">
    <property type="entry name" value="UDP-galactose 4-epimerase, domain 1"/>
    <property type="match status" value="1"/>
</dbReference>
<dbReference type="STRING" id="1423731.FC81_GL000980"/>
<sequence length="289" mass="32048">MEVLEMKYAVTGATGKFGRSVINYLVGQLEQGELVALVRNTAKAAQMLPQGVEIRQADYNDEKGLEQALGGIDRLLFISSLPSEEHSRQEQHFNVIEAAKKAGIKFIAYTSFPHADQAQSPLSADHKATEQALATSGLNYSLLRNNWYLENELDLIKGALTGQPFTYSAQNGRVGWALEREYAEGAARVLLSSQPKKIYEFSGQPLTFKELATAVAAVSVHQFEVLALDDNEYKKRLVHQGLPEQVAEVFIMIQTLIRNGELAHPSKDLEEVLGRQLMPLKKAIQEATH</sequence>
<organism evidence="2 3">
    <name type="scientific">Liquorilactobacillus capillatus DSM 19910</name>
    <dbReference type="NCBI Taxonomy" id="1423731"/>
    <lineage>
        <taxon>Bacteria</taxon>
        <taxon>Bacillati</taxon>
        <taxon>Bacillota</taxon>
        <taxon>Bacilli</taxon>
        <taxon>Lactobacillales</taxon>
        <taxon>Lactobacillaceae</taxon>
        <taxon>Liquorilactobacillus</taxon>
    </lineage>
</organism>
<accession>A0A0R1M1R0</accession>
<protein>
    <recommendedName>
        <fullName evidence="1">NAD(P)-binding domain-containing protein</fullName>
    </recommendedName>
</protein>
<evidence type="ECO:0000259" key="1">
    <source>
        <dbReference type="Pfam" id="PF13460"/>
    </source>
</evidence>
<dbReference type="InterPro" id="IPR052718">
    <property type="entry name" value="NmrA-type_oxidoreductase"/>
</dbReference>
<proteinExistence type="predicted"/>
<dbReference type="SUPFAM" id="SSF51735">
    <property type="entry name" value="NAD(P)-binding Rossmann-fold domains"/>
    <property type="match status" value="1"/>
</dbReference>